<evidence type="ECO:0000313" key="1">
    <source>
        <dbReference type="EMBL" id="STS84363.1"/>
    </source>
</evidence>
<evidence type="ECO:0000313" key="2">
    <source>
        <dbReference type="Proteomes" id="UP000254938"/>
    </source>
</evidence>
<dbReference type="EMBL" id="UGKQ01000007">
    <property type="protein sequence ID" value="STS84363.1"/>
    <property type="molecule type" value="Genomic_DNA"/>
</dbReference>
<sequence>MLWRKRRRRLASARANLAFSKEERDFAGSGFYRVGTWVPFSVKLSA</sequence>
<accession>A0A377TXC9</accession>
<dbReference type="Proteomes" id="UP000254938">
    <property type="component" value="Unassembled WGS sequence"/>
</dbReference>
<name>A0A377TXC9_KLEPN</name>
<proteinExistence type="predicted"/>
<organism evidence="1 2">
    <name type="scientific">Klebsiella pneumoniae</name>
    <dbReference type="NCBI Taxonomy" id="573"/>
    <lineage>
        <taxon>Bacteria</taxon>
        <taxon>Pseudomonadati</taxon>
        <taxon>Pseudomonadota</taxon>
        <taxon>Gammaproteobacteria</taxon>
        <taxon>Enterobacterales</taxon>
        <taxon>Enterobacteriaceae</taxon>
        <taxon>Klebsiella/Raoultella group</taxon>
        <taxon>Klebsiella</taxon>
        <taxon>Klebsiella pneumoniae complex</taxon>
    </lineage>
</organism>
<dbReference type="AlphaFoldDB" id="A0A377TXC9"/>
<reference evidence="1 2" key="1">
    <citation type="submission" date="2018-06" db="EMBL/GenBank/DDBJ databases">
        <authorList>
            <consortium name="Pathogen Informatics"/>
            <person name="Doyle S."/>
        </authorList>
    </citation>
    <scope>NUCLEOTIDE SEQUENCE [LARGE SCALE GENOMIC DNA]</scope>
    <source>
        <strain evidence="1 2">NCTC9140</strain>
    </source>
</reference>
<gene>
    <name evidence="1" type="ORF">NCTC9140_06157</name>
</gene>
<protein>
    <submittedName>
        <fullName evidence="1">Uncharacterized protein</fullName>
    </submittedName>
</protein>